<gene>
    <name evidence="5" type="ORF">ZIOFF_007476</name>
</gene>
<keyword evidence="6" id="KW-1185">Reference proteome</keyword>
<evidence type="ECO:0000313" key="6">
    <source>
        <dbReference type="Proteomes" id="UP000734854"/>
    </source>
</evidence>
<reference evidence="5 6" key="1">
    <citation type="submission" date="2020-08" db="EMBL/GenBank/DDBJ databases">
        <title>Plant Genome Project.</title>
        <authorList>
            <person name="Zhang R.-G."/>
        </authorList>
    </citation>
    <scope>NUCLEOTIDE SEQUENCE [LARGE SCALE GENOMIC DNA]</scope>
    <source>
        <tissue evidence="5">Rhizome</tissue>
    </source>
</reference>
<evidence type="ECO:0000256" key="2">
    <source>
        <dbReference type="ARBA" id="ARBA00005907"/>
    </source>
</evidence>
<feature type="region of interest" description="Disordered" evidence="4">
    <location>
        <begin position="1"/>
        <end position="47"/>
    </location>
</feature>
<comment type="similarity">
    <text evidence="2">Belongs to the NOC2 family.</text>
</comment>
<organism evidence="5 6">
    <name type="scientific">Zingiber officinale</name>
    <name type="common">Ginger</name>
    <name type="synonym">Amomum zingiber</name>
    <dbReference type="NCBI Taxonomy" id="94328"/>
    <lineage>
        <taxon>Eukaryota</taxon>
        <taxon>Viridiplantae</taxon>
        <taxon>Streptophyta</taxon>
        <taxon>Embryophyta</taxon>
        <taxon>Tracheophyta</taxon>
        <taxon>Spermatophyta</taxon>
        <taxon>Magnoliopsida</taxon>
        <taxon>Liliopsida</taxon>
        <taxon>Zingiberales</taxon>
        <taxon>Zingiberaceae</taxon>
        <taxon>Zingiber</taxon>
    </lineage>
</organism>
<keyword evidence="3" id="KW-0539">Nucleus</keyword>
<dbReference type="Proteomes" id="UP000734854">
    <property type="component" value="Unassembled WGS sequence"/>
</dbReference>
<evidence type="ECO:0000256" key="1">
    <source>
        <dbReference type="ARBA" id="ARBA00004123"/>
    </source>
</evidence>
<protein>
    <submittedName>
        <fullName evidence="5">Uncharacterized protein</fullName>
    </submittedName>
</protein>
<proteinExistence type="inferred from homology"/>
<comment type="subcellular location">
    <subcellularLocation>
        <location evidence="1">Nucleus</location>
    </subcellularLocation>
</comment>
<dbReference type="AlphaFoldDB" id="A0A8J5I4Y9"/>
<dbReference type="PANTHER" id="PTHR12687:SF8">
    <property type="entry name" value="PROTEIN REBELOTE"/>
    <property type="match status" value="1"/>
</dbReference>
<comment type="caution">
    <text evidence="5">The sequence shown here is derived from an EMBL/GenBank/DDBJ whole genome shotgun (WGS) entry which is preliminary data.</text>
</comment>
<dbReference type="GO" id="GO:0042273">
    <property type="term" value="P:ribosomal large subunit biogenesis"/>
    <property type="evidence" value="ECO:0007669"/>
    <property type="project" value="TreeGrafter"/>
</dbReference>
<evidence type="ECO:0000256" key="4">
    <source>
        <dbReference type="SAM" id="MobiDB-lite"/>
    </source>
</evidence>
<evidence type="ECO:0000313" key="5">
    <source>
        <dbReference type="EMBL" id="KAG6533601.1"/>
    </source>
</evidence>
<dbReference type="PANTHER" id="PTHR12687">
    <property type="entry name" value="NUCLEOLAR COMPLEX 2 AND RAD4-RELATED"/>
    <property type="match status" value="1"/>
</dbReference>
<name>A0A8J5I4Y9_ZINOF</name>
<dbReference type="GO" id="GO:0030691">
    <property type="term" value="C:Noc2p-Noc3p complex"/>
    <property type="evidence" value="ECO:0007669"/>
    <property type="project" value="TreeGrafter"/>
</dbReference>
<dbReference type="EMBL" id="JACMSC010000002">
    <property type="protein sequence ID" value="KAG6533601.1"/>
    <property type="molecule type" value="Genomic_DNA"/>
</dbReference>
<sequence>MSSKSSGTKDGEENGNNDSLEESKKLENDLQTTVDPEEEIPDGIASDNLLGDLLIKEDDNFDEDVSDSDGYLSEDPECPYISEVEGESCSEEKCTDVVLLEQNKEMNQRLNSWKRKLSKLCDKYSDDEGDTCSIDDEDLIEDEISQVSKVITSSTVDAWCWLAMEQPNSSALANLLNAFRAACHYGLETGEVSPLNIANGEVFSKSLTFVLSEAEGIFCRLLRFSAQIINPTIFCFPIPNKETDQGMSNVLLAKASGQLNVFHWEKFDILQKRKRKISIHLWVTGDKDMSRSSFLILQDIASEFSLDNLDTCLTKAFVAFIKTSKFMESQNIEY</sequence>
<dbReference type="GO" id="GO:0030690">
    <property type="term" value="C:Noc1p-Noc2p complex"/>
    <property type="evidence" value="ECO:0007669"/>
    <property type="project" value="TreeGrafter"/>
</dbReference>
<accession>A0A8J5I4Y9</accession>
<dbReference type="GO" id="GO:0005730">
    <property type="term" value="C:nucleolus"/>
    <property type="evidence" value="ECO:0007669"/>
    <property type="project" value="TreeGrafter"/>
</dbReference>
<evidence type="ECO:0000256" key="3">
    <source>
        <dbReference type="ARBA" id="ARBA00023242"/>
    </source>
</evidence>
<dbReference type="InterPro" id="IPR005343">
    <property type="entry name" value="Noc2"/>
</dbReference>
<dbReference type="GO" id="GO:0005654">
    <property type="term" value="C:nucleoplasm"/>
    <property type="evidence" value="ECO:0007669"/>
    <property type="project" value="TreeGrafter"/>
</dbReference>